<feature type="domain" description="VOC" evidence="2">
    <location>
        <begin position="16"/>
        <end position="143"/>
    </location>
</feature>
<evidence type="ECO:0000256" key="1">
    <source>
        <dbReference type="SAM" id="MobiDB-lite"/>
    </source>
</evidence>
<accession>A0ABZ2HXY1</accession>
<dbReference type="Proteomes" id="UP001369958">
    <property type="component" value="Chromosome"/>
</dbReference>
<dbReference type="Pfam" id="PF00903">
    <property type="entry name" value="Glyoxalase"/>
    <property type="match status" value="1"/>
</dbReference>
<dbReference type="PANTHER" id="PTHR36110">
    <property type="entry name" value="RING-CLEAVING DIOXYGENASE MHQE-RELATED"/>
    <property type="match status" value="1"/>
</dbReference>
<organism evidence="3 4">
    <name type="scientific">Pelagibacterium nitratireducens</name>
    <dbReference type="NCBI Taxonomy" id="1046114"/>
    <lineage>
        <taxon>Bacteria</taxon>
        <taxon>Pseudomonadati</taxon>
        <taxon>Pseudomonadota</taxon>
        <taxon>Alphaproteobacteria</taxon>
        <taxon>Hyphomicrobiales</taxon>
        <taxon>Devosiaceae</taxon>
        <taxon>Pelagibacterium</taxon>
    </lineage>
</organism>
<evidence type="ECO:0000313" key="4">
    <source>
        <dbReference type="Proteomes" id="UP001369958"/>
    </source>
</evidence>
<evidence type="ECO:0000313" key="3">
    <source>
        <dbReference type="EMBL" id="WWT32478.1"/>
    </source>
</evidence>
<gene>
    <name evidence="3" type="ORF">V6617_15920</name>
</gene>
<dbReference type="Gene3D" id="3.10.180.10">
    <property type="entry name" value="2,3-Dihydroxybiphenyl 1,2-Dioxygenase, domain 1"/>
    <property type="match status" value="2"/>
</dbReference>
<proteinExistence type="predicted"/>
<protein>
    <submittedName>
        <fullName evidence="3">VOC family protein</fullName>
    </submittedName>
</protein>
<keyword evidence="4" id="KW-1185">Reference proteome</keyword>
<dbReference type="InterPro" id="IPR037523">
    <property type="entry name" value="VOC_core"/>
</dbReference>
<evidence type="ECO:0000259" key="2">
    <source>
        <dbReference type="PROSITE" id="PS51819"/>
    </source>
</evidence>
<dbReference type="RefSeq" id="WP_338607903.1">
    <property type="nucleotide sequence ID" value="NZ_CP146275.1"/>
</dbReference>
<dbReference type="InterPro" id="IPR029068">
    <property type="entry name" value="Glyas_Bleomycin-R_OHBP_Dase"/>
</dbReference>
<feature type="compositionally biased region" description="Basic and acidic residues" evidence="1">
    <location>
        <begin position="332"/>
        <end position="343"/>
    </location>
</feature>
<dbReference type="PANTHER" id="PTHR36110:SF4">
    <property type="entry name" value="RING-CLEAVING DIOXYGENASE MHQA-RELATED"/>
    <property type="match status" value="1"/>
</dbReference>
<feature type="region of interest" description="Disordered" evidence="1">
    <location>
        <begin position="307"/>
        <end position="343"/>
    </location>
</feature>
<dbReference type="SUPFAM" id="SSF54593">
    <property type="entry name" value="Glyoxalase/Bleomycin resistance protein/Dihydroxybiphenyl dioxygenase"/>
    <property type="match status" value="1"/>
</dbReference>
<reference evidence="3 4" key="1">
    <citation type="submission" date="2024-02" db="EMBL/GenBank/DDBJ databases">
        <title>Complete genome sequence of Pelagibacterium nitratireducens ZH15.</title>
        <authorList>
            <person name="Zhao L.H."/>
        </authorList>
    </citation>
    <scope>NUCLEOTIDE SEQUENCE [LARGE SCALE GENOMIC DNA]</scope>
    <source>
        <strain evidence="3 4">ZH15</strain>
    </source>
</reference>
<dbReference type="InterPro" id="IPR004360">
    <property type="entry name" value="Glyas_Fos-R_dOase_dom"/>
</dbReference>
<dbReference type="EMBL" id="CP146275">
    <property type="protein sequence ID" value="WWT32478.1"/>
    <property type="molecule type" value="Genomic_DNA"/>
</dbReference>
<sequence>MSQRPNTNKPAKGLDGNHHITGITADVQANVDFWSRIMGLRFIKKTLNFETTFRYHTYYSDADGTRGSVVTFLEFNDAPKATPGKGNHAAAILRVRSHEALDYWMDRLTNEQIYSELMRLDPTQPRRLVFQDFEGHTVELMATDAKDKPLAFPAQDIPEAYRVTGIEGIRSYTTLDELQPYAEHMGFVRNDAMQRYELNGDTKSARWYTAPAPEGAFQEIGVGLWHHLALDADEDLSGWRDYSHSGPIPTTPVYDHHVFDSCYTQTPGGIIELCSAGPGFLVDQSASELGERLALSKRVEPLRARLERELTPITNPRRPDGSLKSEPATAGEKSKGGKEKVAG</sequence>
<dbReference type="InterPro" id="IPR052537">
    <property type="entry name" value="Extradiol_RC_dioxygenase"/>
</dbReference>
<name>A0ABZ2HXY1_9HYPH</name>
<dbReference type="PROSITE" id="PS51819">
    <property type="entry name" value="VOC"/>
    <property type="match status" value="1"/>
</dbReference>